<name>A0ABN7ER97_9FLAO</name>
<evidence type="ECO:0000313" key="2">
    <source>
        <dbReference type="Proteomes" id="UP000474567"/>
    </source>
</evidence>
<protein>
    <submittedName>
        <fullName evidence="1">Uncharacterized protein</fullName>
    </submittedName>
</protein>
<proteinExistence type="predicted"/>
<accession>A0ABN7ER97</accession>
<organism evidence="1 2">
    <name type="scientific">Flavobacterium collinsii</name>
    <dbReference type="NCBI Taxonomy" id="1114861"/>
    <lineage>
        <taxon>Bacteria</taxon>
        <taxon>Pseudomonadati</taxon>
        <taxon>Bacteroidota</taxon>
        <taxon>Flavobacteriia</taxon>
        <taxon>Flavobacteriales</taxon>
        <taxon>Flavobacteriaceae</taxon>
        <taxon>Flavobacterium</taxon>
    </lineage>
</organism>
<sequence>MKKTIFITFELGMRGDYESLYKWLDEKKAEERGYGVAIIKEYVIDTSIKKDIDFLRLVKKELTQKVSFGNTDRVYMIWNGFENNLIKAGFIYGKAKQAPWTGFAEKDIDTVDLDI</sequence>
<keyword evidence="2" id="KW-1185">Reference proteome</keyword>
<comment type="caution">
    <text evidence="1">The sequence shown here is derived from an EMBL/GenBank/DDBJ whole genome shotgun (WGS) entry which is preliminary data.</text>
</comment>
<reference evidence="1 2" key="1">
    <citation type="submission" date="2020-02" db="EMBL/GenBank/DDBJ databases">
        <authorList>
            <person name="Criscuolo A."/>
        </authorList>
    </citation>
    <scope>NUCLEOTIDE SEQUENCE [LARGE SCALE GENOMIC DNA]</scope>
    <source>
        <strain evidence="1">CECT7796</strain>
    </source>
</reference>
<dbReference type="Proteomes" id="UP000474567">
    <property type="component" value="Unassembled WGS sequence"/>
</dbReference>
<gene>
    <name evidence="1" type="ORF">FLACOL7796_04681</name>
</gene>
<dbReference type="EMBL" id="CADCST010000176">
    <property type="protein sequence ID" value="CAA9203282.1"/>
    <property type="molecule type" value="Genomic_DNA"/>
</dbReference>
<evidence type="ECO:0000313" key="1">
    <source>
        <dbReference type="EMBL" id="CAA9203282.1"/>
    </source>
</evidence>
<dbReference type="RefSeq" id="WP_173968463.1">
    <property type="nucleotide sequence ID" value="NZ_CADCST010000176.1"/>
</dbReference>